<evidence type="ECO:0000313" key="2">
    <source>
        <dbReference type="EMBL" id="KUH40305.1"/>
    </source>
</evidence>
<reference evidence="2 3" key="1">
    <citation type="submission" date="2015-11" db="EMBL/GenBank/DDBJ databases">
        <title>Genome-wide analysis reveals the secondary metabolome in Streptomyces kanasensis ZX01.</title>
        <authorList>
            <person name="Zhang G."/>
            <person name="Han L."/>
            <person name="Feng J."/>
            <person name="Zhang X."/>
        </authorList>
    </citation>
    <scope>NUCLEOTIDE SEQUENCE [LARGE SCALE GENOMIC DNA]</scope>
    <source>
        <strain evidence="2 3">ZX01</strain>
    </source>
</reference>
<organism evidence="2 3">
    <name type="scientific">Streptomyces kanasensis</name>
    <dbReference type="NCBI Taxonomy" id="936756"/>
    <lineage>
        <taxon>Bacteria</taxon>
        <taxon>Bacillati</taxon>
        <taxon>Actinomycetota</taxon>
        <taxon>Actinomycetes</taxon>
        <taxon>Kitasatosporales</taxon>
        <taxon>Streptomycetaceae</taxon>
        <taxon>Streptomyces</taxon>
    </lineage>
</organism>
<feature type="region of interest" description="Disordered" evidence="1">
    <location>
        <begin position="277"/>
        <end position="460"/>
    </location>
</feature>
<proteinExistence type="predicted"/>
<feature type="compositionally biased region" description="Low complexity" evidence="1">
    <location>
        <begin position="446"/>
        <end position="456"/>
    </location>
</feature>
<dbReference type="EMBL" id="LNSV01000004">
    <property type="protein sequence ID" value="KUH40305.1"/>
    <property type="molecule type" value="Genomic_DNA"/>
</dbReference>
<dbReference type="AlphaFoldDB" id="A0A100Y9N6"/>
<dbReference type="OrthoDB" id="4335318at2"/>
<dbReference type="RefSeq" id="WP_058940545.1">
    <property type="nucleotide sequence ID" value="NZ_LNSV01000004.1"/>
</dbReference>
<feature type="compositionally biased region" description="Low complexity" evidence="1">
    <location>
        <begin position="376"/>
        <end position="416"/>
    </location>
</feature>
<gene>
    <name evidence="2" type="ORF">ATE80_03180</name>
</gene>
<keyword evidence="3" id="KW-1185">Reference proteome</keyword>
<dbReference type="Pfam" id="PF19934">
    <property type="entry name" value="DUF6397"/>
    <property type="match status" value="1"/>
</dbReference>
<evidence type="ECO:0000256" key="1">
    <source>
        <dbReference type="SAM" id="MobiDB-lite"/>
    </source>
</evidence>
<feature type="region of interest" description="Disordered" evidence="1">
    <location>
        <begin position="1"/>
        <end position="20"/>
    </location>
</feature>
<feature type="compositionally biased region" description="Low complexity" evidence="1">
    <location>
        <begin position="315"/>
        <end position="369"/>
    </location>
</feature>
<comment type="caution">
    <text evidence="2">The sequence shown here is derived from an EMBL/GenBank/DDBJ whole genome shotgun (WGS) entry which is preliminary data.</text>
</comment>
<protein>
    <submittedName>
        <fullName evidence="2">Uncharacterized protein</fullName>
    </submittedName>
</protein>
<dbReference type="STRING" id="936756.ATE80_03180"/>
<dbReference type="InterPro" id="IPR045652">
    <property type="entry name" value="DUF6397"/>
</dbReference>
<evidence type="ECO:0000313" key="3">
    <source>
        <dbReference type="Proteomes" id="UP000054011"/>
    </source>
</evidence>
<accession>A0A100Y9N6</accession>
<dbReference type="Proteomes" id="UP000054011">
    <property type="component" value="Unassembled WGS sequence"/>
</dbReference>
<sequence length="483" mass="49474">MRDDQAVSGGRDGDTVTGGRAARELGLGRGEMAAAVDLGLVRSLAAAGGGRPRVAWEEIDRLRAEPDFPDGLHDRVGTAGTARAAETAGISPDRFTRLARTGHVTPIAFHLNRYRAVVWLYLAREVRQLTEKHPQLLTGRAPRHLTDRLRAGEDARPCGWRARRLRLLVARAPDAWAVAAAVASFLDAERLAEVVPDPSERARLDRLRPPPPYGHPEVPSARAVADRLLLAEHRHEGERLRLALTEALQAARGSTPRSSTPIPAPPALARHLVLRGPTATPAWHPGPDLGRAPTPPPSPAAHGTVAAPAPGPGPGADLAWAAAPGTGTGPDSTPGPGSSPGTGPDSTPGPGSSPGSDPVPDPVSDSDSGPGPGPSPGRVSGLGSSLDSGLDSDPSGRSGPPPEARAVAARPGARNGSPLGMLPGTPLASQTGPSSGAVVQDHPGRQRPAPAGPAGRRAGRLRAALRARLGRGRSRAVAGPPSG</sequence>
<name>A0A100Y9N6_9ACTN</name>